<evidence type="ECO:0000313" key="1">
    <source>
        <dbReference type="EMBL" id="KAL2719826.1"/>
    </source>
</evidence>
<name>A0ABD2AHG4_VESMC</name>
<dbReference type="AlphaFoldDB" id="A0ABD2AHG4"/>
<dbReference type="Proteomes" id="UP001607303">
    <property type="component" value="Unassembled WGS sequence"/>
</dbReference>
<protein>
    <submittedName>
        <fullName evidence="1">Uncharacterized protein</fullName>
    </submittedName>
</protein>
<sequence length="166" mass="19550">MYQSMQVVFAFNIDIPNLTVLRLLHIEIRLIQININRSFLRGIYVCNTKYSVEIPKYSVEMKAEYWFILFHSQPENFLEIRNSDAFPIRKIFGNLKNVNSLLVVDKINPNSMSIYNIYKSIKNLYNSTKSTKFTIYLKLTKKIDITEDKMGILFTDKTQIVRTASF</sequence>
<evidence type="ECO:0000313" key="2">
    <source>
        <dbReference type="Proteomes" id="UP001607303"/>
    </source>
</evidence>
<accession>A0ABD2AHG4</accession>
<keyword evidence="2" id="KW-1185">Reference proteome</keyword>
<dbReference type="EMBL" id="JAYRBN010000119">
    <property type="protein sequence ID" value="KAL2719826.1"/>
    <property type="molecule type" value="Genomic_DNA"/>
</dbReference>
<organism evidence="1 2">
    <name type="scientific">Vespula maculifrons</name>
    <name type="common">Eastern yellow jacket</name>
    <name type="synonym">Wasp</name>
    <dbReference type="NCBI Taxonomy" id="7453"/>
    <lineage>
        <taxon>Eukaryota</taxon>
        <taxon>Metazoa</taxon>
        <taxon>Ecdysozoa</taxon>
        <taxon>Arthropoda</taxon>
        <taxon>Hexapoda</taxon>
        <taxon>Insecta</taxon>
        <taxon>Pterygota</taxon>
        <taxon>Neoptera</taxon>
        <taxon>Endopterygota</taxon>
        <taxon>Hymenoptera</taxon>
        <taxon>Apocrita</taxon>
        <taxon>Aculeata</taxon>
        <taxon>Vespoidea</taxon>
        <taxon>Vespidae</taxon>
        <taxon>Vespinae</taxon>
        <taxon>Vespula</taxon>
    </lineage>
</organism>
<proteinExistence type="predicted"/>
<comment type="caution">
    <text evidence="1">The sequence shown here is derived from an EMBL/GenBank/DDBJ whole genome shotgun (WGS) entry which is preliminary data.</text>
</comment>
<reference evidence="1 2" key="1">
    <citation type="journal article" date="2024" name="Ann. Entomol. Soc. Am.">
        <title>Genomic analyses of the southern and eastern yellowjacket wasps (Hymenoptera: Vespidae) reveal evolutionary signatures of social life.</title>
        <authorList>
            <person name="Catto M.A."/>
            <person name="Caine P.B."/>
            <person name="Orr S.E."/>
            <person name="Hunt B.G."/>
            <person name="Goodisman M.A.D."/>
        </authorList>
    </citation>
    <scope>NUCLEOTIDE SEQUENCE [LARGE SCALE GENOMIC DNA]</scope>
    <source>
        <strain evidence="1">232</strain>
        <tissue evidence="1">Head and thorax</tissue>
    </source>
</reference>
<gene>
    <name evidence="1" type="ORF">V1477_021320</name>
</gene>